<dbReference type="SUPFAM" id="SSF109604">
    <property type="entry name" value="HD-domain/PDEase-like"/>
    <property type="match status" value="1"/>
</dbReference>
<keyword evidence="3" id="KW-1185">Reference proteome</keyword>
<dbReference type="InterPro" id="IPR006674">
    <property type="entry name" value="HD_domain"/>
</dbReference>
<evidence type="ECO:0000313" key="3">
    <source>
        <dbReference type="Proteomes" id="UP000566819"/>
    </source>
</evidence>
<evidence type="ECO:0000313" key="2">
    <source>
        <dbReference type="EMBL" id="KAF4631044.1"/>
    </source>
</evidence>
<gene>
    <name evidence="2" type="ORF">G7Y89_g7092</name>
</gene>
<reference evidence="2 3" key="1">
    <citation type="submission" date="2020-03" db="EMBL/GenBank/DDBJ databases">
        <title>Draft Genome Sequence of Cudoniella acicularis.</title>
        <authorList>
            <person name="Buettner E."/>
            <person name="Kellner H."/>
        </authorList>
    </citation>
    <scope>NUCLEOTIDE SEQUENCE [LARGE SCALE GENOMIC DNA]</scope>
    <source>
        <strain evidence="2 3">DSM 108380</strain>
    </source>
</reference>
<proteinExistence type="predicted"/>
<name>A0A8H4RLT9_9HELO</name>
<dbReference type="OrthoDB" id="2378324at2759"/>
<evidence type="ECO:0000259" key="1">
    <source>
        <dbReference type="Pfam" id="PF01966"/>
    </source>
</evidence>
<dbReference type="Gene3D" id="1.10.3210.10">
    <property type="entry name" value="Hypothetical protein af1432"/>
    <property type="match status" value="1"/>
</dbReference>
<dbReference type="PANTHER" id="PTHR35569">
    <property type="entry name" value="CYANAMIDE HYDRATASE DDI2-RELATED"/>
    <property type="match status" value="1"/>
</dbReference>
<accession>A0A8H4RLT9</accession>
<dbReference type="AlphaFoldDB" id="A0A8H4RLT9"/>
<comment type="caution">
    <text evidence="2">The sequence shown here is derived from an EMBL/GenBank/DDBJ whole genome shotgun (WGS) entry which is preliminary data.</text>
</comment>
<dbReference type="EMBL" id="JAAMPI010000483">
    <property type="protein sequence ID" value="KAF4631044.1"/>
    <property type="molecule type" value="Genomic_DNA"/>
</dbReference>
<sequence length="223" mass="25074">MVAPVPTRVLAGITVPDTPLITKALAFVHEHCDEFTYNHVIRSWLFGQYISDAIPELKTRDAELHAITAILHDLGWATSGDLVSKDKRFEVDGANAAREFLIREGKKEEWDDRRLQLAWDAIALHTTPSIGMHKETEVKCCGLGIATDFTGPERSFGGILTRNIWEGVVKEYPRLGFKKGILRILCGLCREKPETTYDSFLSDIGEKYVEGYSTEGPSFFGYY</sequence>
<feature type="domain" description="HD" evidence="1">
    <location>
        <begin position="36"/>
        <end position="132"/>
    </location>
</feature>
<dbReference type="Pfam" id="PF01966">
    <property type="entry name" value="HD"/>
    <property type="match status" value="1"/>
</dbReference>
<dbReference type="Proteomes" id="UP000566819">
    <property type="component" value="Unassembled WGS sequence"/>
</dbReference>
<protein>
    <recommendedName>
        <fullName evidence="1">HD domain-containing protein</fullName>
    </recommendedName>
</protein>
<dbReference type="PANTHER" id="PTHR35569:SF1">
    <property type="entry name" value="CYANAMIDE HYDRATASE DDI2-RELATED"/>
    <property type="match status" value="1"/>
</dbReference>
<organism evidence="2 3">
    <name type="scientific">Cudoniella acicularis</name>
    <dbReference type="NCBI Taxonomy" id="354080"/>
    <lineage>
        <taxon>Eukaryota</taxon>
        <taxon>Fungi</taxon>
        <taxon>Dikarya</taxon>
        <taxon>Ascomycota</taxon>
        <taxon>Pezizomycotina</taxon>
        <taxon>Leotiomycetes</taxon>
        <taxon>Helotiales</taxon>
        <taxon>Tricladiaceae</taxon>
        <taxon>Cudoniella</taxon>
    </lineage>
</organism>